<evidence type="ECO:0000313" key="4">
    <source>
        <dbReference type="Proteomes" id="UP000054549"/>
    </source>
</evidence>
<sequence>MLLYLKRNEPDIVVSLYHKLLQTLSEREIEKVDDEKTEASFAFGDSKRAVRPGHISILLAVTTAYAMKDSFQGALDIWNATPIRFYPVASGGFFSKLNWDPALRQRVRDWVPRLDIAVQVSRPPLLSRRIVDLANNQAADTIEKLYQAVIDGLSGPDAFIAAQEAEITSTKRVAMSNIVWTSFLAGFMKCQRRDLAGKLWNDMTALGIRPGVSLWTALIDSYDSIHAVDDALASWNMMRAENVQPNALAYRAVVSAHFNGRKPDTALRIFREYQREYQSTLPKDSQHDLSVHNTVLHGLLMADRTQEAKVLLRSMHDAGISPDLVSYNTFLAYYGRRGDFKELANVVNDMENAHLVGDVFSFSTILSALLKAGREDAPDIIFKLMQKQGIEPNVATYTAIIDHQMRGQDEQNVRAAMLMLQRMELNPLIQPNEVTYTSILTGLHRNQQLPVEKVQEWIKDITGRMKERGIKFGLPTYHILMKACLSNPQPDGLQAAMGYYHELRRRKHEMQNGTWYILLAGLLQREEWSIAHEVVTDMNKTGMKPNGSILELVRRIRKHVQY</sequence>
<dbReference type="EMBL" id="KN818222">
    <property type="protein sequence ID" value="KIL71815.1"/>
    <property type="molecule type" value="Genomic_DNA"/>
</dbReference>
<dbReference type="STRING" id="946122.A0A0C2T749"/>
<keyword evidence="4" id="KW-1185">Reference proteome</keyword>
<evidence type="ECO:0000313" key="3">
    <source>
        <dbReference type="EMBL" id="KIL71815.1"/>
    </source>
</evidence>
<accession>A0A0C2T749</accession>
<dbReference type="HOGENOM" id="CLU_022893_0_0_1"/>
<dbReference type="Gene3D" id="1.25.40.10">
    <property type="entry name" value="Tetratricopeptide repeat domain"/>
    <property type="match status" value="3"/>
</dbReference>
<comment type="similarity">
    <text evidence="1">Belongs to the PPR family. P subfamily.</text>
</comment>
<dbReference type="InParanoid" id="A0A0C2T749"/>
<feature type="repeat" description="PPR" evidence="2">
    <location>
        <begin position="176"/>
        <end position="210"/>
    </location>
</feature>
<evidence type="ECO:0008006" key="5">
    <source>
        <dbReference type="Google" id="ProtNLM"/>
    </source>
</evidence>
<dbReference type="AlphaFoldDB" id="A0A0C2T749"/>
<dbReference type="PANTHER" id="PTHR46128:SF329">
    <property type="entry name" value="MITOCHONDRIAL GROUP I INTRON SPLICING FACTOR DMR1"/>
    <property type="match status" value="1"/>
</dbReference>
<gene>
    <name evidence="3" type="ORF">M378DRAFT_65332</name>
</gene>
<dbReference type="PROSITE" id="PS51375">
    <property type="entry name" value="PPR"/>
    <property type="match status" value="4"/>
</dbReference>
<dbReference type="Proteomes" id="UP000054549">
    <property type="component" value="Unassembled WGS sequence"/>
</dbReference>
<feature type="repeat" description="PPR" evidence="2">
    <location>
        <begin position="323"/>
        <end position="357"/>
    </location>
</feature>
<dbReference type="InterPro" id="IPR011990">
    <property type="entry name" value="TPR-like_helical_dom_sf"/>
</dbReference>
<feature type="repeat" description="PPR" evidence="2">
    <location>
        <begin position="288"/>
        <end position="322"/>
    </location>
</feature>
<reference evidence="3 4" key="1">
    <citation type="submission" date="2014-04" db="EMBL/GenBank/DDBJ databases">
        <title>Evolutionary Origins and Diversification of the Mycorrhizal Mutualists.</title>
        <authorList>
            <consortium name="DOE Joint Genome Institute"/>
            <consortium name="Mycorrhizal Genomics Consortium"/>
            <person name="Kohler A."/>
            <person name="Kuo A."/>
            <person name="Nagy L.G."/>
            <person name="Floudas D."/>
            <person name="Copeland A."/>
            <person name="Barry K.W."/>
            <person name="Cichocki N."/>
            <person name="Veneault-Fourrey C."/>
            <person name="LaButti K."/>
            <person name="Lindquist E.A."/>
            <person name="Lipzen A."/>
            <person name="Lundell T."/>
            <person name="Morin E."/>
            <person name="Murat C."/>
            <person name="Riley R."/>
            <person name="Ohm R."/>
            <person name="Sun H."/>
            <person name="Tunlid A."/>
            <person name="Henrissat B."/>
            <person name="Grigoriev I.V."/>
            <person name="Hibbett D.S."/>
            <person name="Martin F."/>
        </authorList>
    </citation>
    <scope>NUCLEOTIDE SEQUENCE [LARGE SCALE GENOMIC DNA]</scope>
    <source>
        <strain evidence="3 4">Koide BX008</strain>
    </source>
</reference>
<feature type="repeat" description="PPR" evidence="2">
    <location>
        <begin position="358"/>
        <end position="392"/>
    </location>
</feature>
<protein>
    <recommendedName>
        <fullName evidence="5">Pentatricopeptide repeat-containing protein</fullName>
    </recommendedName>
</protein>
<proteinExistence type="inferred from homology"/>
<dbReference type="InterPro" id="IPR002885">
    <property type="entry name" value="PPR_rpt"/>
</dbReference>
<dbReference type="Pfam" id="PF13812">
    <property type="entry name" value="PPR_3"/>
    <property type="match status" value="4"/>
</dbReference>
<dbReference type="InterPro" id="IPR050872">
    <property type="entry name" value="PPR_P_subfamily"/>
</dbReference>
<organism evidence="3 4">
    <name type="scientific">Amanita muscaria (strain Koide BX008)</name>
    <dbReference type="NCBI Taxonomy" id="946122"/>
    <lineage>
        <taxon>Eukaryota</taxon>
        <taxon>Fungi</taxon>
        <taxon>Dikarya</taxon>
        <taxon>Basidiomycota</taxon>
        <taxon>Agaricomycotina</taxon>
        <taxon>Agaricomycetes</taxon>
        <taxon>Agaricomycetidae</taxon>
        <taxon>Agaricales</taxon>
        <taxon>Pluteineae</taxon>
        <taxon>Amanitaceae</taxon>
        <taxon>Amanita</taxon>
    </lineage>
</organism>
<dbReference type="PANTHER" id="PTHR46128">
    <property type="entry name" value="MITOCHONDRIAL GROUP I INTRON SPLICING FACTOR CCM1"/>
    <property type="match status" value="1"/>
</dbReference>
<dbReference type="NCBIfam" id="TIGR00756">
    <property type="entry name" value="PPR"/>
    <property type="match status" value="2"/>
</dbReference>
<dbReference type="OrthoDB" id="185373at2759"/>
<name>A0A0C2T749_AMAMK</name>
<evidence type="ECO:0000256" key="2">
    <source>
        <dbReference type="PROSITE-ProRule" id="PRU00708"/>
    </source>
</evidence>
<evidence type="ECO:0000256" key="1">
    <source>
        <dbReference type="ARBA" id="ARBA00007626"/>
    </source>
</evidence>